<sequence length="135" mass="15146">MSGEAEGRAHPHLEERRAVWEALSMMYLDADVASSREWRIAALAASPYSPTEMDAILRDEVHPVCFPNLLSPAGEWSGFDPVWLEQAIRNRRNGWGSRLLAAISRTLPVAFPREEWEATRQGVIALRRGAGPPQR</sequence>
<evidence type="ECO:0000259" key="1">
    <source>
        <dbReference type="Pfam" id="PF23296"/>
    </source>
</evidence>
<proteinExistence type="predicted"/>
<comment type="caution">
    <text evidence="2">The sequence shown here is derived from an EMBL/GenBank/DDBJ whole genome shotgun (WGS) entry which is preliminary data.</text>
</comment>
<dbReference type="EMBL" id="JAUSVU010000014">
    <property type="protein sequence ID" value="MDQ0534797.1"/>
    <property type="molecule type" value="Genomic_DNA"/>
</dbReference>
<feature type="domain" description="DUF7079" evidence="1">
    <location>
        <begin position="14"/>
        <end position="120"/>
    </location>
</feature>
<dbReference type="RefSeq" id="WP_209985014.1">
    <property type="nucleotide sequence ID" value="NZ_JAGINO010000015.1"/>
</dbReference>
<organism evidence="2 3">
    <name type="scientific">Azospirillum picis</name>
    <dbReference type="NCBI Taxonomy" id="488438"/>
    <lineage>
        <taxon>Bacteria</taxon>
        <taxon>Pseudomonadati</taxon>
        <taxon>Pseudomonadota</taxon>
        <taxon>Alphaproteobacteria</taxon>
        <taxon>Rhodospirillales</taxon>
        <taxon>Azospirillaceae</taxon>
        <taxon>Azospirillum</taxon>
    </lineage>
</organism>
<accession>A0ABU0MMW7</accession>
<keyword evidence="3" id="KW-1185">Reference proteome</keyword>
<reference evidence="2 3" key="1">
    <citation type="submission" date="2023-07" db="EMBL/GenBank/DDBJ databases">
        <title>Genomic Encyclopedia of Type Strains, Phase IV (KMG-IV): sequencing the most valuable type-strain genomes for metagenomic binning, comparative biology and taxonomic classification.</title>
        <authorList>
            <person name="Goeker M."/>
        </authorList>
    </citation>
    <scope>NUCLEOTIDE SEQUENCE [LARGE SCALE GENOMIC DNA]</scope>
    <source>
        <strain evidence="2 3">DSM 19922</strain>
    </source>
</reference>
<dbReference type="Pfam" id="PF23296">
    <property type="entry name" value="DUF7079"/>
    <property type="match status" value="1"/>
</dbReference>
<dbReference type="InterPro" id="IPR055507">
    <property type="entry name" value="DUF7079"/>
</dbReference>
<gene>
    <name evidence="2" type="ORF">QO018_003674</name>
</gene>
<evidence type="ECO:0000313" key="2">
    <source>
        <dbReference type="EMBL" id="MDQ0534797.1"/>
    </source>
</evidence>
<dbReference type="Proteomes" id="UP001244552">
    <property type="component" value="Unassembled WGS sequence"/>
</dbReference>
<evidence type="ECO:0000313" key="3">
    <source>
        <dbReference type="Proteomes" id="UP001244552"/>
    </source>
</evidence>
<protein>
    <recommendedName>
        <fullName evidence="1">DUF7079 domain-containing protein</fullName>
    </recommendedName>
</protein>
<name>A0ABU0MMW7_9PROT</name>